<sequence length="126" mass="14056">MTEFHHPFDLIEEEEPSLHSVTPGPQHQVPNNSVHHHTTYFPTTQVPILSSVSLSLESGSRRGGGNSLHQTTPRHGSDINSISIPLQRHITSKIVEDKLTAPKWWAHIHEALISIHENNIFASLAL</sequence>
<keyword evidence="3" id="KW-1185">Reference proteome</keyword>
<feature type="region of interest" description="Disordered" evidence="1">
    <location>
        <begin position="57"/>
        <end position="80"/>
    </location>
</feature>
<reference evidence="2 3" key="1">
    <citation type="journal article" date="2018" name="Nat. Ecol. Evol.">
        <title>Pezizomycetes genomes reveal the molecular basis of ectomycorrhizal truffle lifestyle.</title>
        <authorList>
            <person name="Murat C."/>
            <person name="Payen T."/>
            <person name="Noel B."/>
            <person name="Kuo A."/>
            <person name="Morin E."/>
            <person name="Chen J."/>
            <person name="Kohler A."/>
            <person name="Krizsan K."/>
            <person name="Balestrini R."/>
            <person name="Da Silva C."/>
            <person name="Montanini B."/>
            <person name="Hainaut M."/>
            <person name="Levati E."/>
            <person name="Barry K.W."/>
            <person name="Belfiori B."/>
            <person name="Cichocki N."/>
            <person name="Clum A."/>
            <person name="Dockter R.B."/>
            <person name="Fauchery L."/>
            <person name="Guy J."/>
            <person name="Iotti M."/>
            <person name="Le Tacon F."/>
            <person name="Lindquist E.A."/>
            <person name="Lipzen A."/>
            <person name="Malagnac F."/>
            <person name="Mello A."/>
            <person name="Molinier V."/>
            <person name="Miyauchi S."/>
            <person name="Poulain J."/>
            <person name="Riccioni C."/>
            <person name="Rubini A."/>
            <person name="Sitrit Y."/>
            <person name="Splivallo R."/>
            <person name="Traeger S."/>
            <person name="Wang M."/>
            <person name="Zifcakova L."/>
            <person name="Wipf D."/>
            <person name="Zambonelli A."/>
            <person name="Paolocci F."/>
            <person name="Nowrousian M."/>
            <person name="Ottonello S."/>
            <person name="Baldrian P."/>
            <person name="Spatafora J.W."/>
            <person name="Henrissat B."/>
            <person name="Nagy L.G."/>
            <person name="Aury J.M."/>
            <person name="Wincker P."/>
            <person name="Grigoriev I.V."/>
            <person name="Bonfante P."/>
            <person name="Martin F.M."/>
        </authorList>
    </citation>
    <scope>NUCLEOTIDE SEQUENCE [LARGE SCALE GENOMIC DNA]</scope>
    <source>
        <strain evidence="2 3">120613-1</strain>
    </source>
</reference>
<evidence type="ECO:0000313" key="2">
    <source>
        <dbReference type="EMBL" id="RPB05878.1"/>
    </source>
</evidence>
<evidence type="ECO:0000256" key="1">
    <source>
        <dbReference type="SAM" id="MobiDB-lite"/>
    </source>
</evidence>
<protein>
    <submittedName>
        <fullName evidence="2">Uncharacterized protein</fullName>
    </submittedName>
</protein>
<organism evidence="2 3">
    <name type="scientific">Choiromyces venosus 120613-1</name>
    <dbReference type="NCBI Taxonomy" id="1336337"/>
    <lineage>
        <taxon>Eukaryota</taxon>
        <taxon>Fungi</taxon>
        <taxon>Dikarya</taxon>
        <taxon>Ascomycota</taxon>
        <taxon>Pezizomycotina</taxon>
        <taxon>Pezizomycetes</taxon>
        <taxon>Pezizales</taxon>
        <taxon>Tuberaceae</taxon>
        <taxon>Choiromyces</taxon>
    </lineage>
</organism>
<dbReference type="EMBL" id="ML120352">
    <property type="protein sequence ID" value="RPB05878.1"/>
    <property type="molecule type" value="Genomic_DNA"/>
</dbReference>
<evidence type="ECO:0000313" key="3">
    <source>
        <dbReference type="Proteomes" id="UP000276215"/>
    </source>
</evidence>
<dbReference type="AlphaFoldDB" id="A0A3N4K8V0"/>
<accession>A0A3N4K8V0</accession>
<feature type="compositionally biased region" description="Polar residues" evidence="1">
    <location>
        <begin position="69"/>
        <end position="80"/>
    </location>
</feature>
<proteinExistence type="predicted"/>
<name>A0A3N4K8V0_9PEZI</name>
<dbReference type="Proteomes" id="UP000276215">
    <property type="component" value="Unassembled WGS sequence"/>
</dbReference>
<gene>
    <name evidence="2" type="ORF">L873DRAFT_1839888</name>
</gene>